<name>A0A8X7SCJ9_BRACI</name>
<sequence>MATLYTLLANLKTGCCSNTAKVDMLFLDELSTLTAYPTNCGCIQSPYVTDTFSLKFVELAVGPPPIPLFRFHSYEQLQALANTNIDFLDAYFSVPALMMKLATAHTSITCGAVPTNQTAPPTETTKTAQATVSDSSATEPHVAAAERALKKPRKA</sequence>
<evidence type="ECO:0000256" key="1">
    <source>
        <dbReference type="SAM" id="MobiDB-lite"/>
    </source>
</evidence>
<feature type="compositionally biased region" description="Polar residues" evidence="1">
    <location>
        <begin position="114"/>
        <end position="138"/>
    </location>
</feature>
<keyword evidence="3" id="KW-1185">Reference proteome</keyword>
<gene>
    <name evidence="2" type="ORF">Bca52824_032468</name>
</gene>
<dbReference type="OrthoDB" id="10592895at2759"/>
<accession>A0A8X7SCJ9</accession>
<organism evidence="2 3">
    <name type="scientific">Brassica carinata</name>
    <name type="common">Ethiopian mustard</name>
    <name type="synonym">Abyssinian cabbage</name>
    <dbReference type="NCBI Taxonomy" id="52824"/>
    <lineage>
        <taxon>Eukaryota</taxon>
        <taxon>Viridiplantae</taxon>
        <taxon>Streptophyta</taxon>
        <taxon>Embryophyta</taxon>
        <taxon>Tracheophyta</taxon>
        <taxon>Spermatophyta</taxon>
        <taxon>Magnoliopsida</taxon>
        <taxon>eudicotyledons</taxon>
        <taxon>Gunneridae</taxon>
        <taxon>Pentapetalae</taxon>
        <taxon>rosids</taxon>
        <taxon>malvids</taxon>
        <taxon>Brassicales</taxon>
        <taxon>Brassicaceae</taxon>
        <taxon>Brassiceae</taxon>
        <taxon>Brassica</taxon>
    </lineage>
</organism>
<protein>
    <submittedName>
        <fullName evidence="2">Uncharacterized protein</fullName>
    </submittedName>
</protein>
<comment type="caution">
    <text evidence="2">The sequence shown here is derived from an EMBL/GenBank/DDBJ whole genome shotgun (WGS) entry which is preliminary data.</text>
</comment>
<reference evidence="2 3" key="1">
    <citation type="submission" date="2020-02" db="EMBL/GenBank/DDBJ databases">
        <authorList>
            <person name="Ma Q."/>
            <person name="Huang Y."/>
            <person name="Song X."/>
            <person name="Pei D."/>
        </authorList>
    </citation>
    <scope>NUCLEOTIDE SEQUENCE [LARGE SCALE GENOMIC DNA]</scope>
    <source>
        <strain evidence="2">Sxm20200214</strain>
        <tissue evidence="2">Leaf</tissue>
    </source>
</reference>
<dbReference type="AlphaFoldDB" id="A0A8X7SCJ9"/>
<dbReference type="EMBL" id="JAAMPC010000007">
    <property type="protein sequence ID" value="KAG2303817.1"/>
    <property type="molecule type" value="Genomic_DNA"/>
</dbReference>
<evidence type="ECO:0000313" key="3">
    <source>
        <dbReference type="Proteomes" id="UP000886595"/>
    </source>
</evidence>
<proteinExistence type="predicted"/>
<evidence type="ECO:0000313" key="2">
    <source>
        <dbReference type="EMBL" id="KAG2303817.1"/>
    </source>
</evidence>
<feature type="region of interest" description="Disordered" evidence="1">
    <location>
        <begin position="114"/>
        <end position="155"/>
    </location>
</feature>
<dbReference type="Proteomes" id="UP000886595">
    <property type="component" value="Unassembled WGS sequence"/>
</dbReference>